<dbReference type="PANTHER" id="PTHR34109">
    <property type="entry name" value="BNAUNNG04460D PROTEIN-RELATED"/>
    <property type="match status" value="1"/>
</dbReference>
<dbReference type="PANTHER" id="PTHR34109:SF1">
    <property type="entry name" value="VOC DOMAIN-CONTAINING PROTEIN"/>
    <property type="match status" value="1"/>
</dbReference>
<dbReference type="Gene3D" id="3.30.720.110">
    <property type="match status" value="1"/>
</dbReference>
<dbReference type="Proteomes" id="UP000192455">
    <property type="component" value="Unassembled WGS sequence"/>
</dbReference>
<dbReference type="SUPFAM" id="SSF54593">
    <property type="entry name" value="Glyoxalase/Bleomycin resistance protein/Dihydroxybiphenyl dioxygenase"/>
    <property type="match status" value="1"/>
</dbReference>
<dbReference type="EMBL" id="FTPS01000002">
    <property type="protein sequence ID" value="SIT86773.1"/>
    <property type="molecule type" value="Genomic_DNA"/>
</dbReference>
<reference evidence="2 3" key="1">
    <citation type="submission" date="2017-01" db="EMBL/GenBank/DDBJ databases">
        <authorList>
            <person name="Mah S.A."/>
            <person name="Swanson W.J."/>
            <person name="Moy G.W."/>
            <person name="Vacquier V.D."/>
        </authorList>
    </citation>
    <scope>NUCLEOTIDE SEQUENCE [LARGE SCALE GENOMIC DNA]</scope>
    <source>
        <strain evidence="2 3">DSM 21219</strain>
    </source>
</reference>
<protein>
    <submittedName>
        <fullName evidence="2">Uncharacterized conserved protein PhnB, glyoxalase superfamily</fullName>
    </submittedName>
</protein>
<keyword evidence="3" id="KW-1185">Reference proteome</keyword>
<evidence type="ECO:0000259" key="1">
    <source>
        <dbReference type="PROSITE" id="PS51819"/>
    </source>
</evidence>
<proteinExistence type="predicted"/>
<dbReference type="AlphaFoldDB" id="A0A1R3X7C0"/>
<dbReference type="PROSITE" id="PS51819">
    <property type="entry name" value="VOC"/>
    <property type="match status" value="1"/>
</dbReference>
<feature type="domain" description="VOC" evidence="1">
    <location>
        <begin position="16"/>
        <end position="141"/>
    </location>
</feature>
<name>A0A1R3X7C0_9RHOB</name>
<evidence type="ECO:0000313" key="2">
    <source>
        <dbReference type="EMBL" id="SIT86773.1"/>
    </source>
</evidence>
<dbReference type="InterPro" id="IPR029068">
    <property type="entry name" value="Glyas_Bleomycin-R_OHBP_Dase"/>
</dbReference>
<organism evidence="2 3">
    <name type="scientific">Pontibaca methylaminivorans</name>
    <dbReference type="NCBI Taxonomy" id="515897"/>
    <lineage>
        <taxon>Bacteria</taxon>
        <taxon>Pseudomonadati</taxon>
        <taxon>Pseudomonadota</taxon>
        <taxon>Alphaproteobacteria</taxon>
        <taxon>Rhodobacterales</taxon>
        <taxon>Roseobacteraceae</taxon>
        <taxon>Pontibaca</taxon>
    </lineage>
</organism>
<accession>A0A1R3X7C0</accession>
<sequence>MPTSMSKAAAKAAETGISPLSPYLICDGAADAIEFYKTAFGAEEMFRLPGPDGRILHACLSINGASVMLNDEFPEAGVTGPNRLGGSPVSMNLIVDDADAWAARAEQAGAVVVMPVEEQFWGDRFGMVRDPFGHAWSLATPVRKVGMDELNRAAREVDMTCGESAQPGGA</sequence>
<gene>
    <name evidence="2" type="ORF">SAMN05421849_2412</name>
</gene>
<dbReference type="Gene3D" id="3.30.720.120">
    <property type="match status" value="1"/>
</dbReference>
<dbReference type="STRING" id="515897.SAMN05421849_2412"/>
<dbReference type="Pfam" id="PF00903">
    <property type="entry name" value="Glyoxalase"/>
    <property type="match status" value="1"/>
</dbReference>
<dbReference type="InterPro" id="IPR004360">
    <property type="entry name" value="Glyas_Fos-R_dOase_dom"/>
</dbReference>
<dbReference type="InterPro" id="IPR037523">
    <property type="entry name" value="VOC_core"/>
</dbReference>
<dbReference type="CDD" id="cd07246">
    <property type="entry name" value="VOC_like"/>
    <property type="match status" value="1"/>
</dbReference>
<evidence type="ECO:0000313" key="3">
    <source>
        <dbReference type="Proteomes" id="UP000192455"/>
    </source>
</evidence>